<gene>
    <name evidence="7" type="ORF">MFLAVUS_008896</name>
</gene>
<dbReference type="Proteomes" id="UP001473302">
    <property type="component" value="Unassembled WGS sequence"/>
</dbReference>
<evidence type="ECO:0008006" key="9">
    <source>
        <dbReference type="Google" id="ProtNLM"/>
    </source>
</evidence>
<protein>
    <recommendedName>
        <fullName evidence="9">YhhN-like protein</fullName>
    </recommendedName>
</protein>
<organism evidence="7 8">
    <name type="scientific">Mucor flavus</name>
    <dbReference type="NCBI Taxonomy" id="439312"/>
    <lineage>
        <taxon>Eukaryota</taxon>
        <taxon>Fungi</taxon>
        <taxon>Fungi incertae sedis</taxon>
        <taxon>Mucoromycota</taxon>
        <taxon>Mucoromycotina</taxon>
        <taxon>Mucoromycetes</taxon>
        <taxon>Mucorales</taxon>
        <taxon>Mucorineae</taxon>
        <taxon>Mucoraceae</taxon>
        <taxon>Mucor</taxon>
    </lineage>
</organism>
<name>A0ABP9Z8F2_9FUNG</name>
<keyword evidence="8" id="KW-1185">Reference proteome</keyword>
<comment type="subcellular location">
    <subcellularLocation>
        <location evidence="1">Membrane</location>
        <topology evidence="1">Multi-pass membrane protein</topology>
    </subcellularLocation>
</comment>
<dbReference type="Pfam" id="PF07947">
    <property type="entry name" value="YhhN"/>
    <property type="match status" value="1"/>
</dbReference>
<dbReference type="InterPro" id="IPR012506">
    <property type="entry name" value="TMEM86B-like"/>
</dbReference>
<comment type="similarity">
    <text evidence="2">Belongs to the TMEM86 family.</text>
</comment>
<dbReference type="PANTHER" id="PTHR31885">
    <property type="entry name" value="GH04784P"/>
    <property type="match status" value="1"/>
</dbReference>
<keyword evidence="5 6" id="KW-0472">Membrane</keyword>
<dbReference type="EMBL" id="BAABUK010000025">
    <property type="protein sequence ID" value="GAA5815388.1"/>
    <property type="molecule type" value="Genomic_DNA"/>
</dbReference>
<keyword evidence="3 6" id="KW-0812">Transmembrane</keyword>
<evidence type="ECO:0000313" key="7">
    <source>
        <dbReference type="EMBL" id="GAA5815388.1"/>
    </source>
</evidence>
<accession>A0ABP9Z8F2</accession>
<sequence length="203" mass="22440">MFIPLTVLSSMLYVFLIHSRNIFGKYIVKPATTILIIGVAHESSPVRNDIKLAGLLLSLLGDIFLMFEGDLNFVLGLLSFLSAHILYIKSFNKTRKSQQNLGALAVLSAIGVSYFSYLYNYIYKDGGYVLVVGVFVYVSAIVGMTYTALLNGNTPLTIGVVMFMISDSVLAFDKFVTQSPGIAYEVTVMITYHIAQFCIANYH</sequence>
<comment type="caution">
    <text evidence="7">The sequence shown here is derived from an EMBL/GenBank/DDBJ whole genome shotgun (WGS) entry which is preliminary data.</text>
</comment>
<keyword evidence="4 6" id="KW-1133">Transmembrane helix</keyword>
<evidence type="ECO:0000313" key="8">
    <source>
        <dbReference type="Proteomes" id="UP001473302"/>
    </source>
</evidence>
<evidence type="ECO:0000256" key="3">
    <source>
        <dbReference type="ARBA" id="ARBA00022692"/>
    </source>
</evidence>
<evidence type="ECO:0000256" key="4">
    <source>
        <dbReference type="ARBA" id="ARBA00022989"/>
    </source>
</evidence>
<feature type="transmembrane region" description="Helical" evidence="6">
    <location>
        <begin position="73"/>
        <end position="89"/>
    </location>
</feature>
<feature type="transmembrane region" description="Helical" evidence="6">
    <location>
        <begin position="128"/>
        <end position="149"/>
    </location>
</feature>
<feature type="transmembrane region" description="Helical" evidence="6">
    <location>
        <begin position="101"/>
        <end position="122"/>
    </location>
</feature>
<proteinExistence type="inferred from homology"/>
<evidence type="ECO:0000256" key="2">
    <source>
        <dbReference type="ARBA" id="ARBA00007375"/>
    </source>
</evidence>
<evidence type="ECO:0000256" key="1">
    <source>
        <dbReference type="ARBA" id="ARBA00004141"/>
    </source>
</evidence>
<evidence type="ECO:0000256" key="5">
    <source>
        <dbReference type="ARBA" id="ARBA00023136"/>
    </source>
</evidence>
<evidence type="ECO:0000256" key="6">
    <source>
        <dbReference type="SAM" id="Phobius"/>
    </source>
</evidence>
<dbReference type="PANTHER" id="PTHR31885:SF6">
    <property type="entry name" value="GH04784P"/>
    <property type="match status" value="1"/>
</dbReference>
<reference evidence="7 8" key="1">
    <citation type="submission" date="2024-04" db="EMBL/GenBank/DDBJ databases">
        <title>genome sequences of Mucor flavus KT1a and Helicostylum pulchrum KT1b strains isolated from the surface of a dry-aged beef.</title>
        <authorList>
            <person name="Toyotome T."/>
            <person name="Hosono M."/>
            <person name="Torimaru M."/>
            <person name="Fukuda K."/>
            <person name="Mikami N."/>
        </authorList>
    </citation>
    <scope>NUCLEOTIDE SEQUENCE [LARGE SCALE GENOMIC DNA]</scope>
    <source>
        <strain evidence="7 8">KT1a</strain>
    </source>
</reference>